<comment type="caution">
    <text evidence="1">The sequence shown here is derived from an EMBL/GenBank/DDBJ whole genome shotgun (WGS) entry which is preliminary data.</text>
</comment>
<protein>
    <submittedName>
        <fullName evidence="1">Uncharacterized protein</fullName>
    </submittedName>
</protein>
<evidence type="ECO:0000313" key="2">
    <source>
        <dbReference type="Proteomes" id="UP001460270"/>
    </source>
</evidence>
<accession>A0AAW0MWQ5</accession>
<gene>
    <name evidence="1" type="ORF">WMY93_026122</name>
</gene>
<proteinExistence type="predicted"/>
<dbReference type="EMBL" id="JBBPFD010000019">
    <property type="protein sequence ID" value="KAK7886501.1"/>
    <property type="molecule type" value="Genomic_DNA"/>
</dbReference>
<dbReference type="AlphaFoldDB" id="A0AAW0MWQ5"/>
<organism evidence="1 2">
    <name type="scientific">Mugilogobius chulae</name>
    <name type="common">yellowstripe goby</name>
    <dbReference type="NCBI Taxonomy" id="88201"/>
    <lineage>
        <taxon>Eukaryota</taxon>
        <taxon>Metazoa</taxon>
        <taxon>Chordata</taxon>
        <taxon>Craniata</taxon>
        <taxon>Vertebrata</taxon>
        <taxon>Euteleostomi</taxon>
        <taxon>Actinopterygii</taxon>
        <taxon>Neopterygii</taxon>
        <taxon>Teleostei</taxon>
        <taxon>Neoteleostei</taxon>
        <taxon>Acanthomorphata</taxon>
        <taxon>Gobiaria</taxon>
        <taxon>Gobiiformes</taxon>
        <taxon>Gobioidei</taxon>
        <taxon>Gobiidae</taxon>
        <taxon>Gobionellinae</taxon>
        <taxon>Mugilogobius</taxon>
    </lineage>
</organism>
<keyword evidence="2" id="KW-1185">Reference proteome</keyword>
<name>A0AAW0MWQ5_9GOBI</name>
<evidence type="ECO:0000313" key="1">
    <source>
        <dbReference type="EMBL" id="KAK7886501.1"/>
    </source>
</evidence>
<sequence length="190" mass="21837">MPGGLRQTMDLLRQTDESFLQYVAKEEQEILSNALESFHSVSKDELINVLDAHDCHHLPTESAIKEIVSQLAHKTLIQTPMYVIECWRPVLSTLADTLYPQWLVEITQERIPTPKRVRALLNFPENMSPPQNNVAKQLKKYIGECDDNMLKRFLRFCTGADVLFGQPITIQFIEMSDFQCRPQAQHVGLI</sequence>
<dbReference type="Proteomes" id="UP001460270">
    <property type="component" value="Unassembled WGS sequence"/>
</dbReference>
<reference evidence="2" key="1">
    <citation type="submission" date="2024-04" db="EMBL/GenBank/DDBJ databases">
        <title>Salinicola lusitanus LLJ914,a marine bacterium isolated from the Okinawa Trough.</title>
        <authorList>
            <person name="Li J."/>
        </authorList>
    </citation>
    <scope>NUCLEOTIDE SEQUENCE [LARGE SCALE GENOMIC DNA]</scope>
</reference>